<comment type="catalytic activity">
    <reaction evidence="7">
        <text>ATP + H2O = ADP + phosphate + H(+)</text>
        <dbReference type="Rhea" id="RHEA:13065"/>
        <dbReference type="ChEBI" id="CHEBI:15377"/>
        <dbReference type="ChEBI" id="CHEBI:15378"/>
        <dbReference type="ChEBI" id="CHEBI:30616"/>
        <dbReference type="ChEBI" id="CHEBI:43474"/>
        <dbReference type="ChEBI" id="CHEBI:456216"/>
        <dbReference type="EC" id="3.6.4.13"/>
    </reaction>
</comment>
<dbReference type="CDD" id="cd18791">
    <property type="entry name" value="SF2_C_RHA"/>
    <property type="match status" value="1"/>
</dbReference>
<evidence type="ECO:0000256" key="8">
    <source>
        <dbReference type="SAM" id="MobiDB-lite"/>
    </source>
</evidence>
<accession>A0A2X0PCA4</accession>
<feature type="region of interest" description="Disordered" evidence="8">
    <location>
        <begin position="254"/>
        <end position="278"/>
    </location>
</feature>
<keyword evidence="5" id="KW-0347">Helicase</keyword>
<dbReference type="SMART" id="SM00490">
    <property type="entry name" value="HELICc"/>
    <property type="match status" value="1"/>
</dbReference>
<keyword evidence="3" id="KW-0547">Nucleotide-binding</keyword>
<dbReference type="GO" id="GO:0016787">
    <property type="term" value="F:hydrolase activity"/>
    <property type="evidence" value="ECO:0007669"/>
    <property type="project" value="UniProtKB-KW"/>
</dbReference>
<evidence type="ECO:0000256" key="7">
    <source>
        <dbReference type="ARBA" id="ARBA00047984"/>
    </source>
</evidence>
<dbReference type="Proteomes" id="UP000249464">
    <property type="component" value="Unassembled WGS sequence"/>
</dbReference>
<evidence type="ECO:0000256" key="4">
    <source>
        <dbReference type="ARBA" id="ARBA00022801"/>
    </source>
</evidence>
<name>A0A2X0PCA4_9BASI</name>
<dbReference type="EC" id="3.6.4.13" evidence="2"/>
<dbReference type="FunFam" id="3.40.50.300:FF:000145">
    <property type="entry name" value="probable ATP-dependent RNA helicase DHX40"/>
    <property type="match status" value="1"/>
</dbReference>
<keyword evidence="12" id="KW-1185">Reference proteome</keyword>
<dbReference type="Pfam" id="PF00270">
    <property type="entry name" value="DEAD"/>
    <property type="match status" value="1"/>
</dbReference>
<dbReference type="PROSITE" id="PS51192">
    <property type="entry name" value="HELICASE_ATP_BIND_1"/>
    <property type="match status" value="1"/>
</dbReference>
<dbReference type="STRING" id="796604.A0A2X0PCA4"/>
<dbReference type="InterPro" id="IPR002464">
    <property type="entry name" value="DNA/RNA_helicase_DEAH_CS"/>
</dbReference>
<dbReference type="SMART" id="SM00487">
    <property type="entry name" value="DEXDc"/>
    <property type="match status" value="1"/>
</dbReference>
<dbReference type="SUPFAM" id="SSF52540">
    <property type="entry name" value="P-loop containing nucleoside triphosphate hydrolases"/>
    <property type="match status" value="1"/>
</dbReference>
<dbReference type="InterPro" id="IPR011709">
    <property type="entry name" value="DEAD-box_helicase_OB_fold"/>
</dbReference>
<feature type="domain" description="Helicase C-terminal" evidence="10">
    <location>
        <begin position="312"/>
        <end position="488"/>
    </location>
</feature>
<dbReference type="InterPro" id="IPR027417">
    <property type="entry name" value="P-loop_NTPase"/>
</dbReference>
<evidence type="ECO:0000256" key="3">
    <source>
        <dbReference type="ARBA" id="ARBA00022741"/>
    </source>
</evidence>
<evidence type="ECO:0000259" key="9">
    <source>
        <dbReference type="PROSITE" id="PS51192"/>
    </source>
</evidence>
<keyword evidence="6" id="KW-0067">ATP-binding</keyword>
<evidence type="ECO:0000256" key="2">
    <source>
        <dbReference type="ARBA" id="ARBA00012552"/>
    </source>
</evidence>
<dbReference type="GO" id="GO:0003723">
    <property type="term" value="F:RNA binding"/>
    <property type="evidence" value="ECO:0007669"/>
    <property type="project" value="TreeGrafter"/>
</dbReference>
<evidence type="ECO:0000313" key="11">
    <source>
        <dbReference type="EMBL" id="SGY72830.1"/>
    </source>
</evidence>
<feature type="region of interest" description="Disordered" evidence="8">
    <location>
        <begin position="1"/>
        <end position="31"/>
    </location>
</feature>
<dbReference type="EMBL" id="FQNC01000047">
    <property type="protein sequence ID" value="SGY72830.1"/>
    <property type="molecule type" value="Genomic_DNA"/>
</dbReference>
<keyword evidence="4" id="KW-0378">Hydrolase</keyword>
<dbReference type="GO" id="GO:0071013">
    <property type="term" value="C:catalytic step 2 spliceosome"/>
    <property type="evidence" value="ECO:0007669"/>
    <property type="project" value="TreeGrafter"/>
</dbReference>
<gene>
    <name evidence="11" type="primary">BQ5605_C005g03217</name>
    <name evidence="11" type="ORF">BQ5605_C005G03217</name>
</gene>
<feature type="domain" description="Helicase ATP-binding" evidence="9">
    <location>
        <begin position="88"/>
        <end position="252"/>
    </location>
</feature>
<dbReference type="Pfam" id="PF04408">
    <property type="entry name" value="WHD_HA2"/>
    <property type="match status" value="1"/>
</dbReference>
<dbReference type="AlphaFoldDB" id="A0A2X0PCA4"/>
<dbReference type="InterPro" id="IPR048333">
    <property type="entry name" value="HA2_WH"/>
</dbReference>
<evidence type="ECO:0000259" key="10">
    <source>
        <dbReference type="PROSITE" id="PS51194"/>
    </source>
</evidence>
<organism evidence="11 12">
    <name type="scientific">Microbotryum silenes-dioicae</name>
    <dbReference type="NCBI Taxonomy" id="796604"/>
    <lineage>
        <taxon>Eukaryota</taxon>
        <taxon>Fungi</taxon>
        <taxon>Dikarya</taxon>
        <taxon>Basidiomycota</taxon>
        <taxon>Pucciniomycotina</taxon>
        <taxon>Microbotryomycetes</taxon>
        <taxon>Microbotryales</taxon>
        <taxon>Microbotryaceae</taxon>
        <taxon>Microbotryum</taxon>
    </lineage>
</organism>
<dbReference type="PANTHER" id="PTHR18934:SF136">
    <property type="entry name" value="ATP-DEPENDENT RNA HELICASE DHX35-RELATED"/>
    <property type="match status" value="1"/>
</dbReference>
<dbReference type="GO" id="GO:0005524">
    <property type="term" value="F:ATP binding"/>
    <property type="evidence" value="ECO:0007669"/>
    <property type="project" value="UniProtKB-KW"/>
</dbReference>
<dbReference type="InterPro" id="IPR007502">
    <property type="entry name" value="Helicase-assoc_dom"/>
</dbReference>
<dbReference type="Pfam" id="PF21010">
    <property type="entry name" value="HA2_C"/>
    <property type="match status" value="1"/>
</dbReference>
<sequence>MSFWKPGTVAPGSSIDRDGDSSAAEGGAGSSVGAITGRVAHNISVAERRYRLPIAKQTLIFPTFNPHFFYSIPTSDRREHANAEDALLYLLEHHPVVVLQSPTGTGKSTQLPQFLLEAGWASEGKSIGITQPRRVAAVSVAQRVAEEVGSVLGDQVGYSIRFEALCNPETKILFLTDGMLFREILLDPLLSKYSVIMVDEAHERSTYTDLLLGVLKKIRRVRPSLRIIISSATIDAQSFVDYFNTFPLSSSVASSGINPKDDSHLPPPAKRSRWDDKRKPAKSEAVMVRLEGISYPVDIAYLEEPAADLVFKVVETVFDIHLKYPPGDILVFLTGRDEIDRCLQQLADNMNRMPSGAADLRVLPLHSGLSTEAQMAVFQPPPSRTRKVIVSTNVAEASVTIDGIKYVIDSGLVKLKSFNPLTGMDALVTTPCSIASLQQRAGRAGRTSPGKCFRLFPSSVLPSLLPTTPPELTRSDLSLVVLQLRLLGIQNVLRFDWMNPPSSAMLERALEFLFCLGALDDEGKLTKPLGERMAEMPIDCMMAKILLDSAEFGCSNEILTIAAMSSVQVSDRLTVKMHKTSQHCCHVSQNVFIMDEGDSVRHELERRKFIVEEGDHLTHLNVYNAFVKHGRKASKWCHTYRLNFKALSRALSIRTQLKKYLQRFEIPLISCGTDHAKVRRCLTSGYFRNCARVQPDGTYRSVRENALLHVHPSSVMFTRTPLTPYVIYHEVIETTKRFMRDVTSIEVEWLTELAPHYYSFKETESAVQ</sequence>
<evidence type="ECO:0000256" key="1">
    <source>
        <dbReference type="ARBA" id="ARBA00008792"/>
    </source>
</evidence>
<dbReference type="Gene3D" id="3.40.50.300">
    <property type="entry name" value="P-loop containing nucleotide triphosphate hydrolases"/>
    <property type="match status" value="2"/>
</dbReference>
<dbReference type="FunFam" id="3.40.50.300:FF:000578">
    <property type="entry name" value="probable ATP-dependent RNA helicase DHX35"/>
    <property type="match status" value="1"/>
</dbReference>
<dbReference type="InterPro" id="IPR014001">
    <property type="entry name" value="Helicase_ATP-bd"/>
</dbReference>
<evidence type="ECO:0000256" key="5">
    <source>
        <dbReference type="ARBA" id="ARBA00022806"/>
    </source>
</evidence>
<dbReference type="InterPro" id="IPR001650">
    <property type="entry name" value="Helicase_C-like"/>
</dbReference>
<dbReference type="Pfam" id="PF07717">
    <property type="entry name" value="OB_NTP_bind"/>
    <property type="match status" value="1"/>
</dbReference>
<dbReference type="InterPro" id="IPR011545">
    <property type="entry name" value="DEAD/DEAH_box_helicase_dom"/>
</dbReference>
<dbReference type="PROSITE" id="PS00690">
    <property type="entry name" value="DEAH_ATP_HELICASE"/>
    <property type="match status" value="1"/>
</dbReference>
<dbReference type="GO" id="GO:0003724">
    <property type="term" value="F:RNA helicase activity"/>
    <property type="evidence" value="ECO:0007669"/>
    <property type="project" value="UniProtKB-EC"/>
</dbReference>
<reference evidence="11 12" key="1">
    <citation type="submission" date="2016-11" db="EMBL/GenBank/DDBJ databases">
        <authorList>
            <person name="Jaros S."/>
            <person name="Januszkiewicz K."/>
            <person name="Wedrychowicz H."/>
        </authorList>
    </citation>
    <scope>NUCLEOTIDE SEQUENCE [LARGE SCALE GENOMIC DNA]</scope>
</reference>
<dbReference type="Pfam" id="PF00271">
    <property type="entry name" value="Helicase_C"/>
    <property type="match status" value="1"/>
</dbReference>
<dbReference type="PROSITE" id="PS51194">
    <property type="entry name" value="HELICASE_CTER"/>
    <property type="match status" value="1"/>
</dbReference>
<comment type="similarity">
    <text evidence="1">Belongs to the DEAD box helicase family. DEAH subfamily.</text>
</comment>
<dbReference type="SMART" id="SM00847">
    <property type="entry name" value="HA2"/>
    <property type="match status" value="1"/>
</dbReference>
<dbReference type="PANTHER" id="PTHR18934">
    <property type="entry name" value="ATP-DEPENDENT RNA HELICASE"/>
    <property type="match status" value="1"/>
</dbReference>
<evidence type="ECO:0000313" key="12">
    <source>
        <dbReference type="Proteomes" id="UP000249464"/>
    </source>
</evidence>
<dbReference type="Gene3D" id="1.20.120.1080">
    <property type="match status" value="1"/>
</dbReference>
<evidence type="ECO:0000256" key="6">
    <source>
        <dbReference type="ARBA" id="ARBA00022840"/>
    </source>
</evidence>
<protein>
    <recommendedName>
        <fullName evidence="2">RNA helicase</fullName>
        <ecNumber evidence="2">3.6.4.13</ecNumber>
    </recommendedName>
</protein>
<proteinExistence type="inferred from homology"/>